<protein>
    <recommendedName>
        <fullName evidence="4">DUF2188 domain-containing protein</fullName>
    </recommendedName>
</protein>
<dbReference type="OrthoDB" id="3233612at2"/>
<name>A0A1A2YT33_9MYCO</name>
<proteinExistence type="predicted"/>
<organism evidence="2 3">
    <name type="scientific">Mycobacterium kyorinense</name>
    <dbReference type="NCBI Taxonomy" id="487514"/>
    <lineage>
        <taxon>Bacteria</taxon>
        <taxon>Bacillati</taxon>
        <taxon>Actinomycetota</taxon>
        <taxon>Actinomycetes</taxon>
        <taxon>Mycobacteriales</taxon>
        <taxon>Mycobacteriaceae</taxon>
        <taxon>Mycobacterium</taxon>
    </lineage>
</organism>
<dbReference type="RefSeq" id="WP_065016079.1">
    <property type="nucleotide sequence ID" value="NZ_LZKJ01000175.1"/>
</dbReference>
<comment type="caution">
    <text evidence="2">The sequence shown here is derived from an EMBL/GenBank/DDBJ whole genome shotgun (WGS) entry which is preliminary data.</text>
</comment>
<dbReference type="Pfam" id="PF09954">
    <property type="entry name" value="DUF2188"/>
    <property type="match status" value="1"/>
</dbReference>
<evidence type="ECO:0000313" key="2">
    <source>
        <dbReference type="EMBL" id="OBI41404.1"/>
    </source>
</evidence>
<sequence>MADYDVQYDKDSGDWRAKRAGAGRAAGRYGTQAEAHDAARGFAERSGGGEVRDHRKDNNRIRNTDTVGKKDPYPPKG</sequence>
<dbReference type="AlphaFoldDB" id="A0A1A2YT33"/>
<feature type="compositionally biased region" description="Basic and acidic residues" evidence="1">
    <location>
        <begin position="50"/>
        <end position="77"/>
    </location>
</feature>
<feature type="compositionally biased region" description="Basic and acidic residues" evidence="1">
    <location>
        <begin position="7"/>
        <end position="17"/>
    </location>
</feature>
<evidence type="ECO:0000256" key="1">
    <source>
        <dbReference type="SAM" id="MobiDB-lite"/>
    </source>
</evidence>
<feature type="compositionally biased region" description="Basic and acidic residues" evidence="1">
    <location>
        <begin position="34"/>
        <end position="43"/>
    </location>
</feature>
<feature type="region of interest" description="Disordered" evidence="1">
    <location>
        <begin position="1"/>
        <end position="77"/>
    </location>
</feature>
<evidence type="ECO:0008006" key="4">
    <source>
        <dbReference type="Google" id="ProtNLM"/>
    </source>
</evidence>
<dbReference type="EMBL" id="LZKJ01000175">
    <property type="protein sequence ID" value="OBI41404.1"/>
    <property type="molecule type" value="Genomic_DNA"/>
</dbReference>
<gene>
    <name evidence="2" type="ORF">A5707_07520</name>
</gene>
<feature type="compositionally biased region" description="Low complexity" evidence="1">
    <location>
        <begin position="20"/>
        <end position="30"/>
    </location>
</feature>
<dbReference type="InterPro" id="IPR018691">
    <property type="entry name" value="DUF2188"/>
</dbReference>
<evidence type="ECO:0000313" key="3">
    <source>
        <dbReference type="Proteomes" id="UP000093592"/>
    </source>
</evidence>
<dbReference type="Proteomes" id="UP000093592">
    <property type="component" value="Unassembled WGS sequence"/>
</dbReference>
<reference evidence="3" key="1">
    <citation type="submission" date="2016-06" db="EMBL/GenBank/DDBJ databases">
        <authorList>
            <person name="Sutton G."/>
            <person name="Brinkac L."/>
            <person name="Sanka R."/>
            <person name="Adams M."/>
            <person name="Lau E."/>
            <person name="Sam S."/>
            <person name="Sreng N."/>
            <person name="Him V."/>
            <person name="Kerleguer A."/>
            <person name="Cheng S."/>
        </authorList>
    </citation>
    <scope>NUCLEOTIDE SEQUENCE [LARGE SCALE GENOMIC DNA]</scope>
    <source>
        <strain evidence="3">E861</strain>
    </source>
</reference>
<accession>A0A1A2YT33</accession>